<protein>
    <submittedName>
        <fullName evidence="1">Uncharacterized protein</fullName>
    </submittedName>
</protein>
<dbReference type="KEGG" id="vg:60336909"/>
<reference evidence="1 2" key="1">
    <citation type="submission" date="2019-06" db="EMBL/GenBank/DDBJ databases">
        <authorList>
            <person name="English H.B."/>
            <person name="Hanline L.C."/>
            <person name="Salsman M.A."/>
            <person name="Wilgus G.V."/>
            <person name="Purks T."/>
            <person name="Korey C.A."/>
            <person name="Delesalle V.A."/>
            <person name="Garlena R.A."/>
            <person name="Russell D.A."/>
            <person name="Pope W.H."/>
            <person name="Jacobs-Sera D."/>
            <person name="Hatfull G.F."/>
        </authorList>
    </citation>
    <scope>NUCLEOTIDE SEQUENCE [LARGE SCALE GENOMIC DNA]</scope>
</reference>
<keyword evidence="2" id="KW-1185">Reference proteome</keyword>
<organism evidence="1 2">
    <name type="scientific">Mycobacterium phage Purky</name>
    <dbReference type="NCBI Taxonomy" id="2593351"/>
    <lineage>
        <taxon>Viruses</taxon>
        <taxon>Duplodnaviria</taxon>
        <taxon>Heunggongvirae</taxon>
        <taxon>Uroviricota</taxon>
        <taxon>Caudoviricetes</taxon>
        <taxon>Pclasvirinae</taxon>
        <taxon>Purkyvirus</taxon>
        <taxon>Purkyvirus purky</taxon>
    </lineage>
</organism>
<gene>
    <name evidence="1" type="primary">64</name>
    <name evidence="1" type="ORF">SEA_PURKY_65</name>
</gene>
<name>A0A514TWU2_9CAUD</name>
<dbReference type="RefSeq" id="YP_009965188.1">
    <property type="nucleotide sequence ID" value="NC_051739.1"/>
</dbReference>
<dbReference type="Proteomes" id="UP000320930">
    <property type="component" value="Segment"/>
</dbReference>
<evidence type="ECO:0000313" key="2">
    <source>
        <dbReference type="Proteomes" id="UP000320930"/>
    </source>
</evidence>
<dbReference type="EMBL" id="MN096355">
    <property type="protein sequence ID" value="QDK01168.1"/>
    <property type="molecule type" value="Genomic_DNA"/>
</dbReference>
<sequence length="170" mass="19261">MSDVVERRISAEFILDAIRRTHYRAAIVPELSIEDLDLPDTGEPTDAMFMPSADPPDGHKFIRRIDALMFDSLIRTAIEIKVTREDFNRDTYWKRRAWLKVVHRFVYVVPDYLDVSAPHPCGLWKVAENGLITVVKKAVVSKTPEPLPQTVISRIAYRAASNALRGASGE</sequence>
<proteinExistence type="predicted"/>
<dbReference type="GeneID" id="60336909"/>
<evidence type="ECO:0000313" key="1">
    <source>
        <dbReference type="EMBL" id="QDK01168.1"/>
    </source>
</evidence>
<accession>A0A514TWU2</accession>